<dbReference type="Proteomes" id="UP000683360">
    <property type="component" value="Unassembled WGS sequence"/>
</dbReference>
<evidence type="ECO:0000259" key="3">
    <source>
        <dbReference type="PROSITE" id="PS50119"/>
    </source>
</evidence>
<dbReference type="PANTHER" id="PTHR25462">
    <property type="entry name" value="BONUS, ISOFORM C-RELATED"/>
    <property type="match status" value="1"/>
</dbReference>
<protein>
    <recommendedName>
        <fullName evidence="3">B box-type domain-containing protein</fullName>
    </recommendedName>
</protein>
<keyword evidence="1" id="KW-0862">Zinc</keyword>
<dbReference type="SUPFAM" id="SSF63829">
    <property type="entry name" value="Calcium-dependent phosphotriesterase"/>
    <property type="match status" value="1"/>
</dbReference>
<proteinExistence type="predicted"/>
<dbReference type="Gene3D" id="2.40.10.500">
    <property type="match status" value="1"/>
</dbReference>
<dbReference type="SUPFAM" id="SSF57845">
    <property type="entry name" value="B-box zinc-binding domain"/>
    <property type="match status" value="1"/>
</dbReference>
<keyword evidence="1" id="KW-0863">Zinc-finger</keyword>
<feature type="coiled-coil region" evidence="2">
    <location>
        <begin position="189"/>
        <end position="232"/>
    </location>
</feature>
<dbReference type="InterPro" id="IPR015943">
    <property type="entry name" value="WD40/YVTN_repeat-like_dom_sf"/>
</dbReference>
<dbReference type="OrthoDB" id="9985663at2759"/>
<organism evidence="4 5">
    <name type="scientific">Mytilus edulis</name>
    <name type="common">Blue mussel</name>
    <dbReference type="NCBI Taxonomy" id="6550"/>
    <lineage>
        <taxon>Eukaryota</taxon>
        <taxon>Metazoa</taxon>
        <taxon>Spiralia</taxon>
        <taxon>Lophotrochozoa</taxon>
        <taxon>Mollusca</taxon>
        <taxon>Bivalvia</taxon>
        <taxon>Autobranchia</taxon>
        <taxon>Pteriomorphia</taxon>
        <taxon>Mytilida</taxon>
        <taxon>Mytiloidea</taxon>
        <taxon>Mytilidae</taxon>
        <taxon>Mytilinae</taxon>
        <taxon>Mytilus</taxon>
    </lineage>
</organism>
<dbReference type="InterPro" id="IPR047153">
    <property type="entry name" value="TRIM45/56/19-like"/>
</dbReference>
<name>A0A8S3RIW8_MYTED</name>
<reference evidence="4" key="1">
    <citation type="submission" date="2021-03" db="EMBL/GenBank/DDBJ databases">
        <authorList>
            <person name="Bekaert M."/>
        </authorList>
    </citation>
    <scope>NUCLEOTIDE SEQUENCE</scope>
</reference>
<accession>A0A8S3RIW8</accession>
<evidence type="ECO:0000256" key="1">
    <source>
        <dbReference type="PROSITE-ProRule" id="PRU00024"/>
    </source>
</evidence>
<dbReference type="CDD" id="cd19757">
    <property type="entry name" value="Bbox1"/>
    <property type="match status" value="1"/>
</dbReference>
<dbReference type="InterPro" id="IPR000315">
    <property type="entry name" value="Znf_B-box"/>
</dbReference>
<dbReference type="PANTHER" id="PTHR25462:SF296">
    <property type="entry name" value="MEIOTIC P26, ISOFORM F"/>
    <property type="match status" value="1"/>
</dbReference>
<dbReference type="GO" id="GO:0008270">
    <property type="term" value="F:zinc ion binding"/>
    <property type="evidence" value="ECO:0007669"/>
    <property type="project" value="UniProtKB-KW"/>
</dbReference>
<feature type="domain" description="B box-type" evidence="3">
    <location>
        <begin position="73"/>
        <end position="123"/>
    </location>
</feature>
<dbReference type="Pfam" id="PF22586">
    <property type="entry name" value="ANCHR-like_BBOX"/>
    <property type="match status" value="1"/>
</dbReference>
<keyword evidence="5" id="KW-1185">Reference proteome</keyword>
<dbReference type="AlphaFoldDB" id="A0A8S3RIW8"/>
<dbReference type="EMBL" id="CAJPWZ010001098">
    <property type="protein sequence ID" value="CAG2208008.1"/>
    <property type="molecule type" value="Genomic_DNA"/>
</dbReference>
<dbReference type="PROSITE" id="PS50119">
    <property type="entry name" value="ZF_BBOX"/>
    <property type="match status" value="1"/>
</dbReference>
<sequence length="573" mass="65104">MNSIHVLSEILGHNRQRTVRDYFEFNRDIILIRKYIYVLVTCANNCIGSVLVTCANNCIGSGNRHFLDFSMSSKCTVCGVCEYQNINKPSVVWCLECDEGLCEECKVHHAASKATRDHSVVLRSDYQNLPSNILENTQTCPKHDEKYVIFCRKHDIPCCRRCVVETHNDCRDLNAIEDVIKNVKSSNAFLEMEKVLKELSENLQRISEKIDKKTLQENLTKELYDVEEKENKSITNIISSIEEKERKVTESQTILDKVKQHASDLQTFLAMKHIQRDVTINEQFLESLIKQEKINNASISWKNENAVEILSNQIKKIGTIILDTRPGDTILTSSKNQQAQKVLPTTPVPSIDDVKLTLRRTVKTFGSDIISCCFFPDGRMVFSCYGNDKIHVLKTNGSLDFTLKPGSKTSHIDFIEKSQQLVVTSGFNYKYIKIINVINRKTEKTVVVGTQIYGIVHKDEKLFYNGGKSWITCCNDDSVTCCDLQGAVKWKVELYTNLKGARGITVDNYGRVYVSGYESNNVVVISTDGSKHRVLLSGKDGLKKPQSLCFNRKNNNLLIANQENDAFIYDILK</sequence>
<comment type="caution">
    <text evidence="4">The sequence shown here is derived from an EMBL/GenBank/DDBJ whole genome shotgun (WGS) entry which is preliminary data.</text>
</comment>
<dbReference type="Gene3D" id="2.130.10.10">
    <property type="entry name" value="YVTN repeat-like/Quinoprotein amine dehydrogenase"/>
    <property type="match status" value="1"/>
</dbReference>
<evidence type="ECO:0000313" key="5">
    <source>
        <dbReference type="Proteomes" id="UP000683360"/>
    </source>
</evidence>
<evidence type="ECO:0000313" key="4">
    <source>
        <dbReference type="EMBL" id="CAG2208008.1"/>
    </source>
</evidence>
<gene>
    <name evidence="4" type="ORF">MEDL_22240</name>
</gene>
<keyword evidence="1" id="KW-0479">Metal-binding</keyword>
<keyword evidence="2" id="KW-0175">Coiled coil</keyword>
<dbReference type="Gene3D" id="3.30.160.60">
    <property type="entry name" value="Classic Zinc Finger"/>
    <property type="match status" value="1"/>
</dbReference>
<evidence type="ECO:0000256" key="2">
    <source>
        <dbReference type="SAM" id="Coils"/>
    </source>
</evidence>